<dbReference type="Gene3D" id="1.10.510.10">
    <property type="entry name" value="Transferase(Phosphotransferase) domain 1"/>
    <property type="match status" value="1"/>
</dbReference>
<dbReference type="PANTHER" id="PTHR23257:SF821">
    <property type="entry name" value="ATP BINDING PROTEIN"/>
    <property type="match status" value="1"/>
</dbReference>
<dbReference type="GO" id="GO:0005737">
    <property type="term" value="C:cytoplasm"/>
    <property type="evidence" value="ECO:0007669"/>
    <property type="project" value="TreeGrafter"/>
</dbReference>
<evidence type="ECO:0000256" key="10">
    <source>
        <dbReference type="PROSITE-ProRule" id="PRU10141"/>
    </source>
</evidence>
<keyword evidence="7 10" id="KW-0067">ATP-binding</keyword>
<comment type="similarity">
    <text evidence="1">Belongs to the protein kinase superfamily. TKL Ser/Thr protein kinase family. RAF subfamily.</text>
</comment>
<dbReference type="EC" id="2.7.11.1" evidence="2"/>
<dbReference type="GO" id="GO:0007165">
    <property type="term" value="P:signal transduction"/>
    <property type="evidence" value="ECO:0007669"/>
    <property type="project" value="TreeGrafter"/>
</dbReference>
<comment type="caution">
    <text evidence="13">The sequence shown here is derived from an EMBL/GenBank/DDBJ whole genome shotgun (WGS) entry which is preliminary data.</text>
</comment>
<dbReference type="PROSITE" id="PS50011">
    <property type="entry name" value="PROTEIN_KINASE_DOM"/>
    <property type="match status" value="1"/>
</dbReference>
<feature type="region of interest" description="Disordered" evidence="11">
    <location>
        <begin position="1"/>
        <end position="21"/>
    </location>
</feature>
<evidence type="ECO:0000256" key="7">
    <source>
        <dbReference type="ARBA" id="ARBA00022840"/>
    </source>
</evidence>
<comment type="catalytic activity">
    <reaction evidence="8">
        <text>L-threonyl-[protein] + ATP = O-phospho-L-threonyl-[protein] + ADP + H(+)</text>
        <dbReference type="Rhea" id="RHEA:46608"/>
        <dbReference type="Rhea" id="RHEA-COMP:11060"/>
        <dbReference type="Rhea" id="RHEA-COMP:11605"/>
        <dbReference type="ChEBI" id="CHEBI:15378"/>
        <dbReference type="ChEBI" id="CHEBI:30013"/>
        <dbReference type="ChEBI" id="CHEBI:30616"/>
        <dbReference type="ChEBI" id="CHEBI:61977"/>
        <dbReference type="ChEBI" id="CHEBI:456216"/>
        <dbReference type="EC" id="2.7.11.1"/>
    </reaction>
</comment>
<feature type="compositionally biased region" description="Low complexity" evidence="11">
    <location>
        <begin position="393"/>
        <end position="405"/>
    </location>
</feature>
<name>A0A444Y5W2_ARAHY</name>
<evidence type="ECO:0000256" key="9">
    <source>
        <dbReference type="ARBA" id="ARBA00048679"/>
    </source>
</evidence>
<dbReference type="GO" id="GO:0004674">
    <property type="term" value="F:protein serine/threonine kinase activity"/>
    <property type="evidence" value="ECO:0007669"/>
    <property type="project" value="UniProtKB-KW"/>
</dbReference>
<keyword evidence="6" id="KW-0418">Kinase</keyword>
<reference evidence="13 14" key="1">
    <citation type="submission" date="2019-01" db="EMBL/GenBank/DDBJ databases">
        <title>Sequencing of cultivated peanut Arachis hypogaea provides insights into genome evolution and oil improvement.</title>
        <authorList>
            <person name="Chen X."/>
        </authorList>
    </citation>
    <scope>NUCLEOTIDE SEQUENCE [LARGE SCALE GENOMIC DNA]</scope>
    <source>
        <strain evidence="14">cv. Fuhuasheng</strain>
        <tissue evidence="13">Leaves</tissue>
    </source>
</reference>
<dbReference type="PROSITE" id="PS00108">
    <property type="entry name" value="PROTEIN_KINASE_ST"/>
    <property type="match status" value="1"/>
</dbReference>
<protein>
    <recommendedName>
        <fullName evidence="2">non-specific serine/threonine protein kinase</fullName>
        <ecNumber evidence="2">2.7.11.1</ecNumber>
    </recommendedName>
</protein>
<evidence type="ECO:0000313" key="14">
    <source>
        <dbReference type="Proteomes" id="UP000289738"/>
    </source>
</evidence>
<dbReference type="SUPFAM" id="SSF56112">
    <property type="entry name" value="Protein kinase-like (PK-like)"/>
    <property type="match status" value="1"/>
</dbReference>
<dbReference type="EMBL" id="SDMP01000018">
    <property type="protein sequence ID" value="RYQ97299.1"/>
    <property type="molecule type" value="Genomic_DNA"/>
</dbReference>
<keyword evidence="3" id="KW-0723">Serine/threonine-protein kinase</keyword>
<dbReference type="InterPro" id="IPR050167">
    <property type="entry name" value="Ser_Thr_protein_kinase"/>
</dbReference>
<dbReference type="InterPro" id="IPR055164">
    <property type="entry name" value="EDR1/CTR1/ARMC3-like_pept-like"/>
</dbReference>
<dbReference type="Gene3D" id="3.30.200.20">
    <property type="entry name" value="Phosphorylase Kinase, domain 1"/>
    <property type="match status" value="1"/>
</dbReference>
<keyword evidence="4" id="KW-0808">Transferase</keyword>
<feature type="region of interest" description="Disordered" evidence="11">
    <location>
        <begin position="381"/>
        <end position="420"/>
    </location>
</feature>
<accession>A0A444Y5W2</accession>
<dbReference type="GO" id="GO:0005524">
    <property type="term" value="F:ATP binding"/>
    <property type="evidence" value="ECO:0007669"/>
    <property type="project" value="UniProtKB-UniRule"/>
</dbReference>
<dbReference type="SMART" id="SM00220">
    <property type="entry name" value="S_TKc"/>
    <property type="match status" value="1"/>
</dbReference>
<comment type="catalytic activity">
    <reaction evidence="9">
        <text>L-seryl-[protein] + ATP = O-phospho-L-seryl-[protein] + ADP + H(+)</text>
        <dbReference type="Rhea" id="RHEA:17989"/>
        <dbReference type="Rhea" id="RHEA-COMP:9863"/>
        <dbReference type="Rhea" id="RHEA-COMP:11604"/>
        <dbReference type="ChEBI" id="CHEBI:15378"/>
        <dbReference type="ChEBI" id="CHEBI:29999"/>
        <dbReference type="ChEBI" id="CHEBI:30616"/>
        <dbReference type="ChEBI" id="CHEBI:83421"/>
        <dbReference type="ChEBI" id="CHEBI:456216"/>
        <dbReference type="EC" id="2.7.11.1"/>
    </reaction>
</comment>
<feature type="compositionally biased region" description="Basic and acidic residues" evidence="11">
    <location>
        <begin position="41"/>
        <end position="51"/>
    </location>
</feature>
<keyword evidence="5 10" id="KW-0547">Nucleotide-binding</keyword>
<evidence type="ECO:0000259" key="12">
    <source>
        <dbReference type="PROSITE" id="PS50011"/>
    </source>
</evidence>
<proteinExistence type="inferred from homology"/>
<keyword evidence="14" id="KW-1185">Reference proteome</keyword>
<dbReference type="CDD" id="cd13999">
    <property type="entry name" value="STKc_MAP3K-like"/>
    <property type="match status" value="1"/>
</dbReference>
<dbReference type="FunFam" id="3.30.200.20:FF:000060">
    <property type="entry name" value="Serine/threonine-protein kinase isoform 1"/>
    <property type="match status" value="1"/>
</dbReference>
<dbReference type="InterPro" id="IPR017441">
    <property type="entry name" value="Protein_kinase_ATP_BS"/>
</dbReference>
<feature type="domain" description="Protein kinase" evidence="12">
    <location>
        <begin position="539"/>
        <end position="794"/>
    </location>
</feature>
<evidence type="ECO:0000256" key="5">
    <source>
        <dbReference type="ARBA" id="ARBA00022741"/>
    </source>
</evidence>
<dbReference type="STRING" id="3818.A0A444Y5W2"/>
<evidence type="ECO:0000256" key="6">
    <source>
        <dbReference type="ARBA" id="ARBA00022777"/>
    </source>
</evidence>
<organism evidence="13 14">
    <name type="scientific">Arachis hypogaea</name>
    <name type="common">Peanut</name>
    <dbReference type="NCBI Taxonomy" id="3818"/>
    <lineage>
        <taxon>Eukaryota</taxon>
        <taxon>Viridiplantae</taxon>
        <taxon>Streptophyta</taxon>
        <taxon>Embryophyta</taxon>
        <taxon>Tracheophyta</taxon>
        <taxon>Spermatophyta</taxon>
        <taxon>Magnoliopsida</taxon>
        <taxon>eudicotyledons</taxon>
        <taxon>Gunneridae</taxon>
        <taxon>Pentapetalae</taxon>
        <taxon>rosids</taxon>
        <taxon>fabids</taxon>
        <taxon>Fabales</taxon>
        <taxon>Fabaceae</taxon>
        <taxon>Papilionoideae</taxon>
        <taxon>50 kb inversion clade</taxon>
        <taxon>dalbergioids sensu lato</taxon>
        <taxon>Dalbergieae</taxon>
        <taxon>Pterocarpus clade</taxon>
        <taxon>Arachis</taxon>
    </lineage>
</organism>
<evidence type="ECO:0000256" key="1">
    <source>
        <dbReference type="ARBA" id="ARBA00010507"/>
    </source>
</evidence>
<dbReference type="InterPro" id="IPR000719">
    <property type="entry name" value="Prot_kinase_dom"/>
</dbReference>
<evidence type="ECO:0000256" key="11">
    <source>
        <dbReference type="SAM" id="MobiDB-lite"/>
    </source>
</evidence>
<gene>
    <name evidence="13" type="ORF">Ahy_B08g093332</name>
</gene>
<dbReference type="AlphaFoldDB" id="A0A444Y5W2"/>
<evidence type="ECO:0000256" key="2">
    <source>
        <dbReference type="ARBA" id="ARBA00012513"/>
    </source>
</evidence>
<dbReference type="PROSITE" id="PS00107">
    <property type="entry name" value="PROTEIN_KINASE_ATP"/>
    <property type="match status" value="1"/>
</dbReference>
<dbReference type="InterPro" id="IPR008271">
    <property type="entry name" value="Ser/Thr_kinase_AS"/>
</dbReference>
<evidence type="ECO:0000313" key="13">
    <source>
        <dbReference type="EMBL" id="RYQ97299.1"/>
    </source>
</evidence>
<evidence type="ECO:0000256" key="3">
    <source>
        <dbReference type="ARBA" id="ARBA00022527"/>
    </source>
</evidence>
<dbReference type="Pfam" id="PF14381">
    <property type="entry name" value="EDR1_CTR1_ARMC3_pept"/>
    <property type="match status" value="1"/>
</dbReference>
<dbReference type="InterPro" id="IPR001245">
    <property type="entry name" value="Ser-Thr/Tyr_kinase_cat_dom"/>
</dbReference>
<dbReference type="Proteomes" id="UP000289738">
    <property type="component" value="Chromosome B08"/>
</dbReference>
<feature type="region of interest" description="Disordered" evidence="11">
    <location>
        <begin position="478"/>
        <end position="504"/>
    </location>
</feature>
<dbReference type="PANTHER" id="PTHR23257">
    <property type="entry name" value="SERINE-THREONINE PROTEIN KINASE"/>
    <property type="match status" value="1"/>
</dbReference>
<feature type="region of interest" description="Disordered" evidence="11">
    <location>
        <begin position="346"/>
        <end position="369"/>
    </location>
</feature>
<feature type="binding site" evidence="10">
    <location>
        <position position="566"/>
    </location>
    <ligand>
        <name>ATP</name>
        <dbReference type="ChEBI" id="CHEBI:30616"/>
    </ligand>
</feature>
<evidence type="ECO:0000256" key="8">
    <source>
        <dbReference type="ARBA" id="ARBA00047899"/>
    </source>
</evidence>
<sequence length="797" mass="89557">MEETREDAGPSEQGPSNVSWWPSDFVEKFGSVSLGSQEEALNNKESPRHSGNDILSPKNASQVLWSTGILQEPIPNGFYSIIPDTRLRERFDSIPTLDELHALSGEGFRVDIILVDSERDKKLSMLKQLIVALVKGLNSNPAAVIKKIAGLVTDFYKRPNVESPAKAALDETCHLFENRGVQMLGQIKHGSCRPRAILFKALADTVGLESRLVVGLPNDGTVECIDSYKHMSVIVELNSVEMLVDLMRFPGQLLPRSTKAVIMTHISAAGESDSAENDSCDSPLEPNSPLYGVSESAEKEENLQFHRRFEASSNASGRSLRNMMLRSNSCLSLSHSEPNIATAFGRRSRRKAIAEQRTASSSPEHPSFRARARSLLSGDRTAFRDFADDQATSRSSYRSDGASSSEPRRPRRRSISITPEIGDDIVRAVRAMNETLKQKRGDDNSFSHSRNNQINEANLQQNVSNFHLDGHVHVNSQKAMSLPSSPHEYRGQSSERSGPSRRDVNHELESTWNKVLESPMFNNKPLLPYEEWNINFTELTVGTRVGIGFFGEVFRGIWNGTDVAIKVFLEQDLTAENMEDFCNEISILSRLRHPNVILFLGACTKPPHLSMVTEYMEMGSLYYLIHLSGQNKKLSWRRRLKMLRDICRQVGLMCIHRMKIVHRDLKSANCLVNKHWTVKICDFGLSRIMTESPMQDPSSAGTPEWMAPELIRNEPFTEKCDIFSLGVIIWELCTLSRPWEGVPPERVVYSVANEGSRLEIPEGPLGRLISDCWAESHERPSCEEILSRLLDIEYSMC</sequence>
<feature type="region of interest" description="Disordered" evidence="11">
    <location>
        <begin position="36"/>
        <end position="55"/>
    </location>
</feature>
<dbReference type="Pfam" id="PF07714">
    <property type="entry name" value="PK_Tyr_Ser-Thr"/>
    <property type="match status" value="1"/>
</dbReference>
<evidence type="ECO:0000256" key="4">
    <source>
        <dbReference type="ARBA" id="ARBA00022679"/>
    </source>
</evidence>
<dbReference type="InterPro" id="IPR011009">
    <property type="entry name" value="Kinase-like_dom_sf"/>
</dbReference>